<gene>
    <name evidence="4" type="ORF">L2725_10045</name>
</gene>
<dbReference type="SMART" id="SM00267">
    <property type="entry name" value="GGDEF"/>
    <property type="match status" value="1"/>
</dbReference>
<dbReference type="PROSITE" id="PS50883">
    <property type="entry name" value="EAL"/>
    <property type="match status" value="1"/>
</dbReference>
<dbReference type="InterPro" id="IPR035919">
    <property type="entry name" value="EAL_sf"/>
</dbReference>
<evidence type="ECO:0000313" key="4">
    <source>
        <dbReference type="EMBL" id="MCL2914111.1"/>
    </source>
</evidence>
<protein>
    <submittedName>
        <fullName evidence="4">GGDEF domain-containing protein</fullName>
    </submittedName>
</protein>
<evidence type="ECO:0000259" key="3">
    <source>
        <dbReference type="PROSITE" id="PS50887"/>
    </source>
</evidence>
<feature type="domain" description="EAL" evidence="2">
    <location>
        <begin position="387"/>
        <end position="634"/>
    </location>
</feature>
<comment type="caution">
    <text evidence="4">The sequence shown here is derived from an EMBL/GenBank/DDBJ whole genome shotgun (WGS) entry which is preliminary data.</text>
</comment>
<dbReference type="InterPro" id="IPR001633">
    <property type="entry name" value="EAL_dom"/>
</dbReference>
<dbReference type="PANTHER" id="PTHR33121:SF79">
    <property type="entry name" value="CYCLIC DI-GMP PHOSPHODIESTERASE PDED-RELATED"/>
    <property type="match status" value="1"/>
</dbReference>
<dbReference type="SUPFAM" id="SSF55073">
    <property type="entry name" value="Nucleotide cyclase"/>
    <property type="match status" value="1"/>
</dbReference>
<name>A0ABT0N6N5_9GAMM</name>
<dbReference type="PROSITE" id="PS50887">
    <property type="entry name" value="GGDEF"/>
    <property type="match status" value="1"/>
</dbReference>
<accession>A0ABT0N6N5</accession>
<evidence type="ECO:0000259" key="2">
    <source>
        <dbReference type="PROSITE" id="PS50883"/>
    </source>
</evidence>
<feature type="domain" description="GGDEF" evidence="3">
    <location>
        <begin position="247"/>
        <end position="378"/>
    </location>
</feature>
<proteinExistence type="predicted"/>
<dbReference type="Pfam" id="PF00990">
    <property type="entry name" value="GGDEF"/>
    <property type="match status" value="1"/>
</dbReference>
<dbReference type="EMBL" id="JAKIKT010000003">
    <property type="protein sequence ID" value="MCL2914111.1"/>
    <property type="molecule type" value="Genomic_DNA"/>
</dbReference>
<feature type="transmembrane region" description="Helical" evidence="1">
    <location>
        <begin position="136"/>
        <end position="156"/>
    </location>
</feature>
<organism evidence="4 5">
    <name type="scientific">Shewanella corallii</name>
    <dbReference type="NCBI Taxonomy" id="560080"/>
    <lineage>
        <taxon>Bacteria</taxon>
        <taxon>Pseudomonadati</taxon>
        <taxon>Pseudomonadota</taxon>
        <taxon>Gammaproteobacteria</taxon>
        <taxon>Alteromonadales</taxon>
        <taxon>Shewanellaceae</taxon>
        <taxon>Shewanella</taxon>
    </lineage>
</organism>
<keyword evidence="1" id="KW-0472">Membrane</keyword>
<dbReference type="SMART" id="SM00052">
    <property type="entry name" value="EAL"/>
    <property type="match status" value="1"/>
</dbReference>
<keyword evidence="5" id="KW-1185">Reference proteome</keyword>
<keyword evidence="1" id="KW-1133">Transmembrane helix</keyword>
<evidence type="ECO:0000313" key="5">
    <source>
        <dbReference type="Proteomes" id="UP001202831"/>
    </source>
</evidence>
<dbReference type="InterPro" id="IPR050706">
    <property type="entry name" value="Cyclic-di-GMP_PDE-like"/>
</dbReference>
<dbReference type="Proteomes" id="UP001202831">
    <property type="component" value="Unassembled WGS sequence"/>
</dbReference>
<dbReference type="Gene3D" id="3.30.70.270">
    <property type="match status" value="1"/>
</dbReference>
<dbReference type="PANTHER" id="PTHR33121">
    <property type="entry name" value="CYCLIC DI-GMP PHOSPHODIESTERASE PDEF"/>
    <property type="match status" value="1"/>
</dbReference>
<reference evidence="4 5" key="1">
    <citation type="submission" date="2022-01" db="EMBL/GenBank/DDBJ databases">
        <title>Whole genome-based taxonomy of the Shewanellaceae.</title>
        <authorList>
            <person name="Martin-Rodriguez A.J."/>
        </authorList>
    </citation>
    <scope>NUCLEOTIDE SEQUENCE [LARGE SCALE GENOMIC DNA]</scope>
    <source>
        <strain evidence="4 5">DSM 21332</strain>
    </source>
</reference>
<dbReference type="SUPFAM" id="SSF141868">
    <property type="entry name" value="EAL domain-like"/>
    <property type="match status" value="1"/>
</dbReference>
<sequence>MGIRVPFHLVLFATFAGLTAVEYQQSKTSYDELSATQLRHYQTELKRYGDTSSGETLYQQVSKDVSFNFFQYISAEDSRFNFTHGTLNANPHPVLDLLFPINNKQKQAFGNATLQVVLSRPEQTEQLLAALQRTGLIYLGGYLILLISFMMFVSGVKRRVRYAAQYISQIPNLNYALVASSKLGGIFKPVSNALENCRKDLRKTMEEFAVENDQLQKVAFHDYLTGFGTPQKFSAKLDNIYKDQRPRLGVIAQIKATELSSINQDKGREAGDDYLLHIANIIRATLKNMPEAECFRINSGDFAIYIPDLAIAQAEAVLGLLKVEFNSIQSKYVTDSIAYTGVVPCQSGAEPSTILNHLDTAITIALTQSPNSVYIMEKAPDDINAGEHQWQTIINAMVDNKTIEFFQQPIQPSRNGAEGYTELLARFYNHAGNALPTQTVLAMAKRYEMSDRLDKAIISTVLEILASSSNLTGQYGINISGDSITNNEFLLWMKNILLNKRALASRLVFEVSENSMQSNLLAASRFVKLCHALGAKVSVEQFGHGFTSFKFFREVLPDYIKLDGSYSHRIDQDGNNRFYVRTLVDISRRAGIQVVATAIERQEEKIELEKLLVDGMQGFYISRPQELQVNRKVG</sequence>
<dbReference type="InterPro" id="IPR029787">
    <property type="entry name" value="Nucleotide_cyclase"/>
</dbReference>
<dbReference type="CDD" id="cd01948">
    <property type="entry name" value="EAL"/>
    <property type="match status" value="1"/>
</dbReference>
<dbReference type="RefSeq" id="WP_249248836.1">
    <property type="nucleotide sequence ID" value="NZ_JAKIKT010000003.1"/>
</dbReference>
<dbReference type="InterPro" id="IPR000160">
    <property type="entry name" value="GGDEF_dom"/>
</dbReference>
<dbReference type="Gene3D" id="3.20.20.450">
    <property type="entry name" value="EAL domain"/>
    <property type="match status" value="1"/>
</dbReference>
<evidence type="ECO:0000256" key="1">
    <source>
        <dbReference type="SAM" id="Phobius"/>
    </source>
</evidence>
<keyword evidence="1" id="KW-0812">Transmembrane</keyword>
<dbReference type="InterPro" id="IPR043128">
    <property type="entry name" value="Rev_trsase/Diguanyl_cyclase"/>
</dbReference>
<dbReference type="Pfam" id="PF00563">
    <property type="entry name" value="EAL"/>
    <property type="match status" value="1"/>
</dbReference>